<accession>A0A9P6VSS6</accession>
<proteinExistence type="predicted"/>
<reference evidence="1 2" key="1">
    <citation type="submission" date="2020-11" db="EMBL/GenBank/DDBJ databases">
        <title>Kefir isolates.</title>
        <authorList>
            <person name="Marcisauskas S."/>
            <person name="Kim Y."/>
            <person name="Blasche S."/>
        </authorList>
    </citation>
    <scope>NUCLEOTIDE SEQUENCE [LARGE SCALE GENOMIC DNA]</scope>
    <source>
        <strain evidence="1 2">KR</strain>
    </source>
</reference>
<sequence length="151" mass="16885">EYNLVDPENWEGTRAWTESLGWPVLLILPRPKEGQTGQAAVLLLLWALTLLVSELDVDVLLYRDPMPKLFFTADELFHGYGDLLDTPLETERILGALTSSTKLAKHGIALTHSTNSWSHFSAQPNGAIFRLRFDDGFVAANVLFHLAMSCF</sequence>
<dbReference type="EMBL" id="PUHQ01000174">
    <property type="protein sequence ID" value="KAG0653823.1"/>
    <property type="molecule type" value="Genomic_DNA"/>
</dbReference>
<dbReference type="AlphaFoldDB" id="A0A9P6VSS6"/>
<organism evidence="1 2">
    <name type="scientific">Rhodotorula mucilaginosa</name>
    <name type="common">Yeast</name>
    <name type="synonym">Rhodotorula rubra</name>
    <dbReference type="NCBI Taxonomy" id="5537"/>
    <lineage>
        <taxon>Eukaryota</taxon>
        <taxon>Fungi</taxon>
        <taxon>Dikarya</taxon>
        <taxon>Basidiomycota</taxon>
        <taxon>Pucciniomycotina</taxon>
        <taxon>Microbotryomycetes</taxon>
        <taxon>Sporidiobolales</taxon>
        <taxon>Sporidiobolaceae</taxon>
        <taxon>Rhodotorula</taxon>
    </lineage>
</organism>
<gene>
    <name evidence="1" type="ORF">C6P46_002193</name>
</gene>
<dbReference type="Proteomes" id="UP000777482">
    <property type="component" value="Unassembled WGS sequence"/>
</dbReference>
<keyword evidence="2" id="KW-1185">Reference proteome</keyword>
<comment type="caution">
    <text evidence="1">The sequence shown here is derived from an EMBL/GenBank/DDBJ whole genome shotgun (WGS) entry which is preliminary data.</text>
</comment>
<name>A0A9P6VSS6_RHOMI</name>
<evidence type="ECO:0000313" key="1">
    <source>
        <dbReference type="EMBL" id="KAG0653823.1"/>
    </source>
</evidence>
<feature type="non-terminal residue" evidence="1">
    <location>
        <position position="1"/>
    </location>
</feature>
<protein>
    <submittedName>
        <fullName evidence="1">Uncharacterized protein</fullName>
    </submittedName>
</protein>
<evidence type="ECO:0000313" key="2">
    <source>
        <dbReference type="Proteomes" id="UP000777482"/>
    </source>
</evidence>